<evidence type="ECO:0000256" key="6">
    <source>
        <dbReference type="ARBA" id="ARBA00022892"/>
    </source>
</evidence>
<gene>
    <name evidence="8" type="ORF">DILT_LOCUS9683</name>
</gene>
<comment type="subcellular location">
    <subcellularLocation>
        <location evidence="2">Endoplasmic reticulum</location>
    </subcellularLocation>
    <subcellularLocation>
        <location evidence="1">Golgi apparatus</location>
        <location evidence="1">cis-Golgi network</location>
    </subcellularLocation>
</comment>
<dbReference type="GO" id="GO:0006888">
    <property type="term" value="P:endoplasmic reticulum to Golgi vesicle-mediated transport"/>
    <property type="evidence" value="ECO:0007669"/>
    <property type="project" value="TreeGrafter"/>
</dbReference>
<dbReference type="AlphaFoldDB" id="A0A3P7P0E7"/>
<keyword evidence="5" id="KW-0256">Endoplasmic reticulum</keyword>
<dbReference type="GO" id="GO:1990072">
    <property type="term" value="C:TRAPPIII protein complex"/>
    <property type="evidence" value="ECO:0007669"/>
    <property type="project" value="TreeGrafter"/>
</dbReference>
<dbReference type="GO" id="GO:1990071">
    <property type="term" value="C:TRAPPII protein complex"/>
    <property type="evidence" value="ECO:0007669"/>
    <property type="project" value="TreeGrafter"/>
</dbReference>
<evidence type="ECO:0000256" key="3">
    <source>
        <dbReference type="ARBA" id="ARBA00006218"/>
    </source>
</evidence>
<evidence type="ECO:0000256" key="5">
    <source>
        <dbReference type="ARBA" id="ARBA00022824"/>
    </source>
</evidence>
<sequence>MGRPIGRRMMDLIYLRERPQKRDTRLFQILLFLKSTFWRSLFGKEANELERDGLLENTFYMIERKPLVNKSTRYAYEGTEAVRKNVPLNLAAFNCGIIEAALTNAGFVSSLLAYAFV</sequence>
<evidence type="ECO:0000256" key="7">
    <source>
        <dbReference type="ARBA" id="ARBA00023034"/>
    </source>
</evidence>
<dbReference type="GO" id="GO:1990070">
    <property type="term" value="C:TRAPPI protein complex"/>
    <property type="evidence" value="ECO:0007669"/>
    <property type="project" value="TreeGrafter"/>
</dbReference>
<dbReference type="Proteomes" id="UP000281553">
    <property type="component" value="Unassembled WGS sequence"/>
</dbReference>
<dbReference type="Pfam" id="PF04051">
    <property type="entry name" value="TRAPP"/>
    <property type="match status" value="1"/>
</dbReference>
<keyword evidence="6" id="KW-0931">ER-Golgi transport</keyword>
<keyword evidence="7" id="KW-0333">Golgi apparatus</keyword>
<dbReference type="Gene3D" id="3.30.1380.20">
    <property type="entry name" value="Trafficking protein particle complex subunit 3"/>
    <property type="match status" value="1"/>
</dbReference>
<dbReference type="OrthoDB" id="6234899at2759"/>
<evidence type="ECO:0008006" key="10">
    <source>
        <dbReference type="Google" id="ProtNLM"/>
    </source>
</evidence>
<proteinExistence type="inferred from homology"/>
<protein>
    <recommendedName>
        <fullName evidence="10">Trafficking protein particle complex subunit 5</fullName>
    </recommendedName>
</protein>
<keyword evidence="9" id="KW-1185">Reference proteome</keyword>
<dbReference type="InterPro" id="IPR016696">
    <property type="entry name" value="TRAPP-I_su5"/>
</dbReference>
<dbReference type="PANTHER" id="PTHR20902">
    <property type="entry name" value="41-2 PROTEIN ANTIGEN-RELATED"/>
    <property type="match status" value="1"/>
</dbReference>
<evidence type="ECO:0000256" key="2">
    <source>
        <dbReference type="ARBA" id="ARBA00004240"/>
    </source>
</evidence>
<dbReference type="InterPro" id="IPR024096">
    <property type="entry name" value="NO_sig/Golgi_transp_ligand-bd"/>
</dbReference>
<dbReference type="EMBL" id="UYRU01057560">
    <property type="protein sequence ID" value="VDN13852.1"/>
    <property type="molecule type" value="Genomic_DNA"/>
</dbReference>
<dbReference type="PANTHER" id="PTHR20902:SF0">
    <property type="entry name" value="TRAFFICKING PROTEIN PARTICLE COMPLEX SUBUNIT 5"/>
    <property type="match status" value="1"/>
</dbReference>
<name>A0A3P7P0E7_DIBLA</name>
<dbReference type="SUPFAM" id="SSF111126">
    <property type="entry name" value="Ligand-binding domain in the NO signalling and Golgi transport"/>
    <property type="match status" value="1"/>
</dbReference>
<organism evidence="8 9">
    <name type="scientific">Dibothriocephalus latus</name>
    <name type="common">Fish tapeworm</name>
    <name type="synonym">Diphyllobothrium latum</name>
    <dbReference type="NCBI Taxonomy" id="60516"/>
    <lineage>
        <taxon>Eukaryota</taxon>
        <taxon>Metazoa</taxon>
        <taxon>Spiralia</taxon>
        <taxon>Lophotrochozoa</taxon>
        <taxon>Platyhelminthes</taxon>
        <taxon>Cestoda</taxon>
        <taxon>Eucestoda</taxon>
        <taxon>Diphyllobothriidea</taxon>
        <taxon>Diphyllobothriidae</taxon>
        <taxon>Dibothriocephalus</taxon>
    </lineage>
</organism>
<evidence type="ECO:0000313" key="9">
    <source>
        <dbReference type="Proteomes" id="UP000281553"/>
    </source>
</evidence>
<evidence type="ECO:0000256" key="1">
    <source>
        <dbReference type="ARBA" id="ARBA00004222"/>
    </source>
</evidence>
<accession>A0A3P7P0E7</accession>
<reference evidence="8 9" key="1">
    <citation type="submission" date="2018-11" db="EMBL/GenBank/DDBJ databases">
        <authorList>
            <consortium name="Pathogen Informatics"/>
        </authorList>
    </citation>
    <scope>NUCLEOTIDE SEQUENCE [LARGE SCALE GENOMIC DNA]</scope>
</reference>
<dbReference type="InterPro" id="IPR007194">
    <property type="entry name" value="TRAPP_component"/>
</dbReference>
<evidence type="ECO:0000313" key="8">
    <source>
        <dbReference type="EMBL" id="VDN13852.1"/>
    </source>
</evidence>
<comment type="similarity">
    <text evidence="3">Belongs to the TRAPP small subunits family. BET3 subfamily.</text>
</comment>
<evidence type="ECO:0000256" key="4">
    <source>
        <dbReference type="ARBA" id="ARBA00022448"/>
    </source>
</evidence>
<keyword evidence="4" id="KW-0813">Transport</keyword>
<dbReference type="GO" id="GO:0005783">
    <property type="term" value="C:endoplasmic reticulum"/>
    <property type="evidence" value="ECO:0007669"/>
    <property type="project" value="UniProtKB-SubCell"/>
</dbReference>